<reference evidence="1 2" key="1">
    <citation type="submission" date="2014-07" db="EMBL/GenBank/DDBJ databases">
        <title>Genome of Flavobacterium reichenbachii LMG 25512.</title>
        <authorList>
            <person name="Stropko S.J."/>
            <person name="Pipes S.E."/>
            <person name="Newman J.D."/>
        </authorList>
    </citation>
    <scope>NUCLEOTIDE SEQUENCE [LARGE SCALE GENOMIC DNA]</scope>
    <source>
        <strain evidence="1 2">LMG 25512</strain>
    </source>
</reference>
<dbReference type="OrthoDB" id="1247236at2"/>
<evidence type="ECO:0008006" key="3">
    <source>
        <dbReference type="Google" id="ProtNLM"/>
    </source>
</evidence>
<dbReference type="RefSeq" id="WP_035680103.1">
    <property type="nucleotide sequence ID" value="NZ_JPRL01000001.1"/>
</dbReference>
<dbReference type="PANTHER" id="PTHR38477">
    <property type="entry name" value="HYPOTHETICAL EXPORTED PROTEIN"/>
    <property type="match status" value="1"/>
</dbReference>
<sequence>MKLFNLLFFITASFFTAPKSDKIETLSEAEMIRFNNQVTAVKAQISSNGMYNTKIAFFVDMKIKSGKNRFFVYDLENDKILYQGLTANGSGSETGVSGELKFSNEPNSNSTSLGNYAIGKSYYGKFGKSYKLCGLDATNNNASKRAIVLHSYSAVPEAEQDYYIALSHGCPMVNEVFFKKLEKIIDASKSTIVLDIYY</sequence>
<accession>A0A085ZIC5</accession>
<name>A0A085ZIC5_9FLAO</name>
<dbReference type="Proteomes" id="UP000028715">
    <property type="component" value="Unassembled WGS sequence"/>
</dbReference>
<dbReference type="STRING" id="362418.IW19_01020"/>
<dbReference type="InterPro" id="IPR032676">
    <property type="entry name" value="YkuD_2"/>
</dbReference>
<comment type="caution">
    <text evidence="1">The sequence shown here is derived from an EMBL/GenBank/DDBJ whole genome shotgun (WGS) entry which is preliminary data.</text>
</comment>
<organism evidence="1 2">
    <name type="scientific">Flavobacterium reichenbachii</name>
    <dbReference type="NCBI Taxonomy" id="362418"/>
    <lineage>
        <taxon>Bacteria</taxon>
        <taxon>Pseudomonadati</taxon>
        <taxon>Bacteroidota</taxon>
        <taxon>Flavobacteriia</taxon>
        <taxon>Flavobacteriales</taxon>
        <taxon>Flavobacteriaceae</taxon>
        <taxon>Flavobacterium</taxon>
    </lineage>
</organism>
<keyword evidence="2" id="KW-1185">Reference proteome</keyword>
<dbReference type="eggNOG" id="COG1376">
    <property type="taxonomic scope" value="Bacteria"/>
</dbReference>
<evidence type="ECO:0000313" key="1">
    <source>
        <dbReference type="EMBL" id="KFF04189.1"/>
    </source>
</evidence>
<gene>
    <name evidence="1" type="ORF">IW19_01020</name>
</gene>
<evidence type="ECO:0000313" key="2">
    <source>
        <dbReference type="Proteomes" id="UP000028715"/>
    </source>
</evidence>
<protein>
    <recommendedName>
        <fullName evidence="3">YkuD domain-containing protein</fullName>
    </recommendedName>
</protein>
<dbReference type="PANTHER" id="PTHR38477:SF1">
    <property type="entry name" value="MUREIN L,D-TRANSPEPTIDASE CATALYTIC DOMAIN FAMILY PROTEIN"/>
    <property type="match status" value="1"/>
</dbReference>
<dbReference type="EMBL" id="JPRL01000001">
    <property type="protein sequence ID" value="KFF04189.1"/>
    <property type="molecule type" value="Genomic_DNA"/>
</dbReference>
<dbReference type="Pfam" id="PF13645">
    <property type="entry name" value="YkuD_2"/>
    <property type="match status" value="1"/>
</dbReference>
<proteinExistence type="predicted"/>
<dbReference type="AlphaFoldDB" id="A0A085ZIC5"/>